<dbReference type="GO" id="GO:0015031">
    <property type="term" value="P:protein transport"/>
    <property type="evidence" value="ECO:0007669"/>
    <property type="project" value="UniProtKB-KW"/>
</dbReference>
<dbReference type="AlphaFoldDB" id="A0A6J1F6I9"/>
<evidence type="ECO:0000313" key="16">
    <source>
        <dbReference type="RefSeq" id="XP_022935829.1"/>
    </source>
</evidence>
<dbReference type="PROSITE" id="PS50192">
    <property type="entry name" value="T_SNARE"/>
    <property type="match status" value="1"/>
</dbReference>
<gene>
    <name evidence="16" type="primary">LOC111442618</name>
</gene>
<keyword evidence="5" id="KW-0256">Endoplasmic reticulum</keyword>
<evidence type="ECO:0000256" key="13">
    <source>
        <dbReference type="SAM" id="Phobius"/>
    </source>
</evidence>
<comment type="similarity">
    <text evidence="11">Belongs to the BET1 family.</text>
</comment>
<dbReference type="GeneID" id="111442618"/>
<dbReference type="SUPFAM" id="SSF58038">
    <property type="entry name" value="SNARE fusion complex"/>
    <property type="match status" value="1"/>
</dbReference>
<protein>
    <submittedName>
        <fullName evidence="16">Bet1-like protein At4g14600</fullName>
    </submittedName>
</protein>
<evidence type="ECO:0000259" key="14">
    <source>
        <dbReference type="PROSITE" id="PS50192"/>
    </source>
</evidence>
<evidence type="ECO:0000256" key="1">
    <source>
        <dbReference type="ARBA" id="ARBA00004163"/>
    </source>
</evidence>
<evidence type="ECO:0000313" key="15">
    <source>
        <dbReference type="Proteomes" id="UP000504609"/>
    </source>
</evidence>
<evidence type="ECO:0000256" key="12">
    <source>
        <dbReference type="ARBA" id="ARBA00060029"/>
    </source>
</evidence>
<evidence type="ECO:0000256" key="6">
    <source>
        <dbReference type="ARBA" id="ARBA00022927"/>
    </source>
</evidence>
<organism evidence="15 16">
    <name type="scientific">Cucurbita moschata</name>
    <name type="common">Winter crookneck squash</name>
    <name type="synonym">Cucurbita pepo var. moschata</name>
    <dbReference type="NCBI Taxonomy" id="3662"/>
    <lineage>
        <taxon>Eukaryota</taxon>
        <taxon>Viridiplantae</taxon>
        <taxon>Streptophyta</taxon>
        <taxon>Embryophyta</taxon>
        <taxon>Tracheophyta</taxon>
        <taxon>Spermatophyta</taxon>
        <taxon>Magnoliopsida</taxon>
        <taxon>eudicotyledons</taxon>
        <taxon>Gunneridae</taxon>
        <taxon>Pentapetalae</taxon>
        <taxon>rosids</taxon>
        <taxon>fabids</taxon>
        <taxon>Cucurbitales</taxon>
        <taxon>Cucurbitaceae</taxon>
        <taxon>Cucurbiteae</taxon>
        <taxon>Cucurbita</taxon>
    </lineage>
</organism>
<keyword evidence="4 13" id="KW-0812">Transmembrane</keyword>
<keyword evidence="10 13" id="KW-0472">Membrane</keyword>
<evidence type="ECO:0000256" key="10">
    <source>
        <dbReference type="ARBA" id="ARBA00023136"/>
    </source>
</evidence>
<feature type="domain" description="T-SNARE coiled-coil homology" evidence="14">
    <location>
        <begin position="42"/>
        <end position="104"/>
    </location>
</feature>
<dbReference type="GO" id="GO:0005789">
    <property type="term" value="C:endoplasmic reticulum membrane"/>
    <property type="evidence" value="ECO:0007669"/>
    <property type="project" value="UniProtKB-SubCell"/>
</dbReference>
<evidence type="ECO:0000256" key="7">
    <source>
        <dbReference type="ARBA" id="ARBA00022989"/>
    </source>
</evidence>
<evidence type="ECO:0000256" key="9">
    <source>
        <dbReference type="ARBA" id="ARBA00023054"/>
    </source>
</evidence>
<dbReference type="RefSeq" id="XP_022935829.1">
    <property type="nucleotide sequence ID" value="XM_023080061.1"/>
</dbReference>
<dbReference type="KEGG" id="cmos:111442618"/>
<reference evidence="16" key="1">
    <citation type="submission" date="2025-08" db="UniProtKB">
        <authorList>
            <consortium name="RefSeq"/>
        </authorList>
    </citation>
    <scope>IDENTIFICATION</scope>
    <source>
        <tissue evidence="16">Young leaves</tissue>
    </source>
</reference>
<dbReference type="FunFam" id="1.20.5.110:FF:000056">
    <property type="entry name" value="Bet1-like protein At4g14600"/>
    <property type="match status" value="1"/>
</dbReference>
<keyword evidence="15" id="KW-1185">Reference proteome</keyword>
<comment type="function">
    <text evidence="12">Required for vesicular transport from the ER to the Golgi complex. Functions as a SNARE associated with ER-derived vesicles.</text>
</comment>
<keyword evidence="3" id="KW-0813">Transport</keyword>
<sequence>MASSSFRGGSSFYNGNAAPYRSREGLSTRTAAASDEIQLQIDPMQGDLDDEIVGLHSQVKRLRNIAHDIGTEAKFQHDFLDQLQMTLIKAQAGVKDNVRRLNKKIIQNGSNHVVQVVIFALICFFIVYTWMKISRK</sequence>
<proteinExistence type="inferred from homology"/>
<evidence type="ECO:0000256" key="3">
    <source>
        <dbReference type="ARBA" id="ARBA00022448"/>
    </source>
</evidence>
<evidence type="ECO:0000256" key="4">
    <source>
        <dbReference type="ARBA" id="ARBA00022692"/>
    </source>
</evidence>
<dbReference type="PANTHER" id="PTHR12791">
    <property type="entry name" value="GOLGI SNARE BET1-RELATED"/>
    <property type="match status" value="1"/>
</dbReference>
<dbReference type="SMART" id="SM00397">
    <property type="entry name" value="t_SNARE"/>
    <property type="match status" value="1"/>
</dbReference>
<keyword evidence="7 13" id="KW-1133">Transmembrane helix</keyword>
<keyword evidence="9" id="KW-0175">Coiled coil</keyword>
<evidence type="ECO:0000256" key="5">
    <source>
        <dbReference type="ARBA" id="ARBA00022824"/>
    </source>
</evidence>
<keyword evidence="8" id="KW-0333">Golgi apparatus</keyword>
<feature type="transmembrane region" description="Helical" evidence="13">
    <location>
        <begin position="112"/>
        <end position="131"/>
    </location>
</feature>
<dbReference type="Gene3D" id="1.20.5.110">
    <property type="match status" value="1"/>
</dbReference>
<name>A0A6J1F6I9_CUCMO</name>
<evidence type="ECO:0000256" key="8">
    <source>
        <dbReference type="ARBA" id="ARBA00023034"/>
    </source>
</evidence>
<accession>A0A6J1F6I9</accession>
<dbReference type="Proteomes" id="UP000504609">
    <property type="component" value="Unplaced"/>
</dbReference>
<comment type="subcellular location">
    <subcellularLocation>
        <location evidence="1">Endoplasmic reticulum membrane</location>
        <topology evidence="1">Single-pass type IV membrane protein</topology>
    </subcellularLocation>
    <subcellularLocation>
        <location evidence="2">Golgi apparatus membrane</location>
        <topology evidence="2">Single-pass type IV membrane protein</topology>
    </subcellularLocation>
</comment>
<evidence type="ECO:0000256" key="11">
    <source>
        <dbReference type="ARBA" id="ARBA00037962"/>
    </source>
</evidence>
<dbReference type="GO" id="GO:0000139">
    <property type="term" value="C:Golgi membrane"/>
    <property type="evidence" value="ECO:0007669"/>
    <property type="project" value="UniProtKB-SubCell"/>
</dbReference>
<keyword evidence="6" id="KW-0653">Protein transport</keyword>
<dbReference type="InterPro" id="IPR000727">
    <property type="entry name" value="T_SNARE_dom"/>
</dbReference>
<evidence type="ECO:0000256" key="2">
    <source>
        <dbReference type="ARBA" id="ARBA00004409"/>
    </source>
</evidence>